<reference evidence="28" key="2">
    <citation type="submission" date="2020-09" db="EMBL/GenBank/DDBJ databases">
        <authorList>
            <person name="Sun Q."/>
            <person name="Zhou Y."/>
        </authorList>
    </citation>
    <scope>NUCLEOTIDE SEQUENCE</scope>
    <source>
        <strain evidence="28">CGMCC 4.7138</strain>
    </source>
</reference>
<evidence type="ECO:0000256" key="17">
    <source>
        <dbReference type="ARBA" id="ARBA00023012"/>
    </source>
</evidence>
<keyword evidence="10" id="KW-0547">Nucleotide-binding</keyword>
<keyword evidence="15" id="KW-0904">Protein phosphatase</keyword>
<evidence type="ECO:0000259" key="27">
    <source>
        <dbReference type="PROSITE" id="PS50885"/>
    </source>
</evidence>
<dbReference type="Pfam" id="PF02518">
    <property type="entry name" value="HATPase_c"/>
    <property type="match status" value="1"/>
</dbReference>
<evidence type="ECO:0000313" key="28">
    <source>
        <dbReference type="EMBL" id="GGO14037.1"/>
    </source>
</evidence>
<proteinExistence type="predicted"/>
<feature type="compositionally biased region" description="Basic and acidic residues" evidence="24">
    <location>
        <begin position="49"/>
        <end position="65"/>
    </location>
</feature>
<reference evidence="28" key="1">
    <citation type="journal article" date="2014" name="Int. J. Syst. Evol. Microbiol.">
        <title>Complete genome sequence of Corynebacterium casei LMG S-19264T (=DSM 44701T), isolated from a smear-ripened cheese.</title>
        <authorList>
            <consortium name="US DOE Joint Genome Institute (JGI-PGF)"/>
            <person name="Walter F."/>
            <person name="Albersmeier A."/>
            <person name="Kalinowski J."/>
            <person name="Ruckert C."/>
        </authorList>
    </citation>
    <scope>NUCLEOTIDE SEQUENCE</scope>
    <source>
        <strain evidence="28">CGMCC 4.7138</strain>
    </source>
</reference>
<dbReference type="SUPFAM" id="SSF55874">
    <property type="entry name" value="ATPase domain of HSP90 chaperone/DNA topoisomerase II/histidine kinase"/>
    <property type="match status" value="1"/>
</dbReference>
<evidence type="ECO:0000256" key="21">
    <source>
        <dbReference type="ARBA" id="ARBA00040454"/>
    </source>
</evidence>
<evidence type="ECO:0000256" key="3">
    <source>
        <dbReference type="ARBA" id="ARBA00001946"/>
    </source>
</evidence>
<evidence type="ECO:0000256" key="18">
    <source>
        <dbReference type="ARBA" id="ARBA00023016"/>
    </source>
</evidence>
<dbReference type="PROSITE" id="PS50109">
    <property type="entry name" value="HIS_KIN"/>
    <property type="match status" value="1"/>
</dbReference>
<keyword evidence="7" id="KW-0597">Phosphoprotein</keyword>
<feature type="transmembrane region" description="Helical" evidence="25">
    <location>
        <begin position="158"/>
        <end position="180"/>
    </location>
</feature>
<dbReference type="PANTHER" id="PTHR44936:SF9">
    <property type="entry name" value="SENSOR PROTEIN CREC"/>
    <property type="match status" value="1"/>
</dbReference>
<dbReference type="PRINTS" id="PR00344">
    <property type="entry name" value="BCTRLSENSOR"/>
</dbReference>
<evidence type="ECO:0000256" key="12">
    <source>
        <dbReference type="ARBA" id="ARBA00022801"/>
    </source>
</evidence>
<evidence type="ECO:0000256" key="1">
    <source>
        <dbReference type="ARBA" id="ARBA00000085"/>
    </source>
</evidence>
<evidence type="ECO:0000256" key="2">
    <source>
        <dbReference type="ARBA" id="ARBA00001936"/>
    </source>
</evidence>
<dbReference type="EMBL" id="BMMN01000005">
    <property type="protein sequence ID" value="GGO14037.1"/>
    <property type="molecule type" value="Genomic_DNA"/>
</dbReference>
<evidence type="ECO:0000256" key="16">
    <source>
        <dbReference type="ARBA" id="ARBA00022989"/>
    </source>
</evidence>
<keyword evidence="6" id="KW-1003">Cell membrane</keyword>
<keyword evidence="9 25" id="KW-0812">Transmembrane</keyword>
<dbReference type="Pfam" id="PF00512">
    <property type="entry name" value="HisKA"/>
    <property type="match status" value="1"/>
</dbReference>
<feature type="compositionally biased region" description="Basic residues" evidence="24">
    <location>
        <begin position="123"/>
        <end position="134"/>
    </location>
</feature>
<keyword evidence="19" id="KW-0843">Virulence</keyword>
<dbReference type="Gene3D" id="1.10.287.130">
    <property type="match status" value="1"/>
</dbReference>
<comment type="cofactor">
    <cofactor evidence="2">
        <name>Mn(2+)</name>
        <dbReference type="ChEBI" id="CHEBI:29035"/>
    </cofactor>
</comment>
<feature type="compositionally biased region" description="Low complexity" evidence="24">
    <location>
        <begin position="102"/>
        <end position="113"/>
    </location>
</feature>
<dbReference type="Proteomes" id="UP000653480">
    <property type="component" value="Unassembled WGS sequence"/>
</dbReference>
<evidence type="ECO:0000256" key="20">
    <source>
        <dbReference type="ARBA" id="ARBA00023211"/>
    </source>
</evidence>
<dbReference type="InterPro" id="IPR005467">
    <property type="entry name" value="His_kinase_dom"/>
</dbReference>
<dbReference type="InterPro" id="IPR036890">
    <property type="entry name" value="HATPase_C_sf"/>
</dbReference>
<protein>
    <recommendedName>
        <fullName evidence="21">Signal transduction histidine-protein kinase/phosphatase MprB</fullName>
        <ecNumber evidence="5">2.7.13.3</ecNumber>
    </recommendedName>
    <alternativeName>
        <fullName evidence="22">Mycobacterial persistence regulator B</fullName>
    </alternativeName>
</protein>
<comment type="caution">
    <text evidence="28">The sequence shown here is derived from an EMBL/GenBank/DDBJ whole genome shotgun (WGS) entry which is preliminary data.</text>
</comment>
<comment type="catalytic activity">
    <reaction evidence="1">
        <text>ATP + protein L-histidine = ADP + protein N-phospho-L-histidine.</text>
        <dbReference type="EC" id="2.7.13.3"/>
    </reaction>
</comment>
<evidence type="ECO:0000256" key="9">
    <source>
        <dbReference type="ARBA" id="ARBA00022692"/>
    </source>
</evidence>
<feature type="coiled-coil region" evidence="23">
    <location>
        <begin position="371"/>
        <end position="398"/>
    </location>
</feature>
<dbReference type="AlphaFoldDB" id="A0A8H9LGZ6"/>
<feature type="domain" description="Histidine kinase" evidence="26">
    <location>
        <begin position="398"/>
        <end position="605"/>
    </location>
</feature>
<dbReference type="InterPro" id="IPR004358">
    <property type="entry name" value="Sig_transdc_His_kin-like_C"/>
</dbReference>
<dbReference type="InterPro" id="IPR050980">
    <property type="entry name" value="2C_sensor_his_kinase"/>
</dbReference>
<evidence type="ECO:0000256" key="13">
    <source>
        <dbReference type="ARBA" id="ARBA00022840"/>
    </source>
</evidence>
<keyword evidence="17" id="KW-0902">Two-component regulatory system</keyword>
<evidence type="ECO:0000259" key="26">
    <source>
        <dbReference type="PROSITE" id="PS50109"/>
    </source>
</evidence>
<keyword evidence="23" id="KW-0175">Coiled coil</keyword>
<name>A0A8H9LGZ6_9ACTN</name>
<dbReference type="GO" id="GO:0000155">
    <property type="term" value="F:phosphorelay sensor kinase activity"/>
    <property type="evidence" value="ECO:0007669"/>
    <property type="project" value="InterPro"/>
</dbReference>
<dbReference type="InterPro" id="IPR036097">
    <property type="entry name" value="HisK_dim/P_sf"/>
</dbReference>
<comment type="cofactor">
    <cofactor evidence="3">
        <name>Mg(2+)</name>
        <dbReference type="ChEBI" id="CHEBI:18420"/>
    </cofactor>
</comment>
<evidence type="ECO:0000256" key="14">
    <source>
        <dbReference type="ARBA" id="ARBA00022842"/>
    </source>
</evidence>
<evidence type="ECO:0000256" key="11">
    <source>
        <dbReference type="ARBA" id="ARBA00022777"/>
    </source>
</evidence>
<organism evidence="28 29">
    <name type="scientific">Microbispora bryophytorum</name>
    <dbReference type="NCBI Taxonomy" id="1460882"/>
    <lineage>
        <taxon>Bacteria</taxon>
        <taxon>Bacillati</taxon>
        <taxon>Actinomycetota</taxon>
        <taxon>Actinomycetes</taxon>
        <taxon>Streptosporangiales</taxon>
        <taxon>Streptosporangiaceae</taxon>
        <taxon>Microbispora</taxon>
    </lineage>
</organism>
<evidence type="ECO:0000256" key="10">
    <source>
        <dbReference type="ARBA" id="ARBA00022741"/>
    </source>
</evidence>
<keyword evidence="16 25" id="KW-1133">Transmembrane helix</keyword>
<dbReference type="EC" id="2.7.13.3" evidence="5"/>
<dbReference type="GO" id="GO:0005886">
    <property type="term" value="C:plasma membrane"/>
    <property type="evidence" value="ECO:0007669"/>
    <property type="project" value="UniProtKB-SubCell"/>
</dbReference>
<dbReference type="InterPro" id="IPR003660">
    <property type="entry name" value="HAMP_dom"/>
</dbReference>
<evidence type="ECO:0000256" key="6">
    <source>
        <dbReference type="ARBA" id="ARBA00022475"/>
    </source>
</evidence>
<keyword evidence="18" id="KW-0346">Stress response</keyword>
<evidence type="ECO:0000256" key="22">
    <source>
        <dbReference type="ARBA" id="ARBA00041776"/>
    </source>
</evidence>
<dbReference type="InterPro" id="IPR003594">
    <property type="entry name" value="HATPase_dom"/>
</dbReference>
<keyword evidence="13" id="KW-0067">ATP-binding</keyword>
<dbReference type="Gene3D" id="3.30.565.10">
    <property type="entry name" value="Histidine kinase-like ATPase, C-terminal domain"/>
    <property type="match status" value="1"/>
</dbReference>
<gene>
    <name evidence="28" type="ORF">GCM10011574_34040</name>
</gene>
<evidence type="ECO:0000256" key="25">
    <source>
        <dbReference type="SAM" id="Phobius"/>
    </source>
</evidence>
<feature type="compositionally biased region" description="Low complexity" evidence="24">
    <location>
        <begin position="243"/>
        <end position="254"/>
    </location>
</feature>
<keyword evidence="25" id="KW-0472">Membrane</keyword>
<sequence length="612" mass="65737">MVDLTDKLLILLWPLFALLTSVAAAKGLAHVLTGRSSSVTWHALLTSDRTDRAKASRVESGEHGPGRRVPRRPPKADRPQHRPFVTGSAGHASAEHAHAHETSGPAGASSPGSMRRENGYRRPDRRRPDRRRPGLRGAGLRGAGLWARLAPRSIRGQMTLLVTIMTVFTLLLEGGGMYLLARAGTVGRRWDPCGTAVTGAESRQPAHGHVRHAVQEGAVRQGAQQGAVRRGAGGVRRVTGLLAAGPAGSSPPASWGTPPRTFSGDLEPRTGTPQPTPACSAVFPAGSRVVVEAGQPLLGLTPPGSLPLLVALETAELIALNAWVTWKVSKRLLRPLDAVGAELSRIDFGHLAAGISVPRRAQEITRLGRTINQALGGVHKAKEELEELARRQRRFASDVAHELRTPIAGLRVQLEAAQQDPGEVPLPELLETLLDQVDRLQTITEDILSIARMPHCPPAEWRQLDLAALVKAEIARRADRHPVRLRITHGATVTAVPSQISRLLANLLNNAQRHSSRVVCVEVQAEPTAVELAVSDDGPGIAEADREQVFQRFTRLDDARRLDRHGTGLGLAIARDIAQAHQGTLRVEESTAGGARFVLRLPRVRPTGTGSS</sequence>
<keyword evidence="29" id="KW-1185">Reference proteome</keyword>
<feature type="region of interest" description="Disordered" evidence="24">
    <location>
        <begin position="243"/>
        <end position="274"/>
    </location>
</feature>
<dbReference type="SMART" id="SM00387">
    <property type="entry name" value="HATPase_c"/>
    <property type="match status" value="1"/>
</dbReference>
<evidence type="ECO:0000256" key="5">
    <source>
        <dbReference type="ARBA" id="ARBA00012438"/>
    </source>
</evidence>
<evidence type="ECO:0000256" key="4">
    <source>
        <dbReference type="ARBA" id="ARBA00004651"/>
    </source>
</evidence>
<dbReference type="SMART" id="SM00388">
    <property type="entry name" value="HisKA"/>
    <property type="match status" value="1"/>
</dbReference>
<keyword evidence="20" id="KW-0464">Manganese</keyword>
<dbReference type="PANTHER" id="PTHR44936">
    <property type="entry name" value="SENSOR PROTEIN CREC"/>
    <property type="match status" value="1"/>
</dbReference>
<dbReference type="GO" id="GO:0004721">
    <property type="term" value="F:phosphoprotein phosphatase activity"/>
    <property type="evidence" value="ECO:0007669"/>
    <property type="project" value="UniProtKB-KW"/>
</dbReference>
<feature type="region of interest" description="Disordered" evidence="24">
    <location>
        <begin position="49"/>
        <end position="139"/>
    </location>
</feature>
<evidence type="ECO:0000256" key="15">
    <source>
        <dbReference type="ARBA" id="ARBA00022912"/>
    </source>
</evidence>
<evidence type="ECO:0000256" key="7">
    <source>
        <dbReference type="ARBA" id="ARBA00022553"/>
    </source>
</evidence>
<keyword evidence="12" id="KW-0378">Hydrolase</keyword>
<evidence type="ECO:0000256" key="8">
    <source>
        <dbReference type="ARBA" id="ARBA00022679"/>
    </source>
</evidence>
<dbReference type="InterPro" id="IPR003661">
    <property type="entry name" value="HisK_dim/P_dom"/>
</dbReference>
<keyword evidence="8" id="KW-0808">Transferase</keyword>
<keyword evidence="11" id="KW-0418">Kinase</keyword>
<evidence type="ECO:0000256" key="24">
    <source>
        <dbReference type="SAM" id="MobiDB-lite"/>
    </source>
</evidence>
<dbReference type="CDD" id="cd00082">
    <property type="entry name" value="HisKA"/>
    <property type="match status" value="1"/>
</dbReference>
<comment type="subcellular location">
    <subcellularLocation>
        <location evidence="4">Cell membrane</location>
        <topology evidence="4">Multi-pass membrane protein</topology>
    </subcellularLocation>
</comment>
<evidence type="ECO:0000313" key="29">
    <source>
        <dbReference type="Proteomes" id="UP000653480"/>
    </source>
</evidence>
<accession>A0A8H9LGZ6</accession>
<feature type="domain" description="HAMP" evidence="27">
    <location>
        <begin position="330"/>
        <end position="383"/>
    </location>
</feature>
<dbReference type="SUPFAM" id="SSF47384">
    <property type="entry name" value="Homodimeric domain of signal transducing histidine kinase"/>
    <property type="match status" value="1"/>
</dbReference>
<evidence type="ECO:0000256" key="23">
    <source>
        <dbReference type="SAM" id="Coils"/>
    </source>
</evidence>
<dbReference type="GO" id="GO:0005524">
    <property type="term" value="F:ATP binding"/>
    <property type="evidence" value="ECO:0007669"/>
    <property type="project" value="UniProtKB-KW"/>
</dbReference>
<evidence type="ECO:0000256" key="19">
    <source>
        <dbReference type="ARBA" id="ARBA00023026"/>
    </source>
</evidence>
<dbReference type="PROSITE" id="PS50885">
    <property type="entry name" value="HAMP"/>
    <property type="match status" value="1"/>
</dbReference>
<keyword evidence="14" id="KW-0460">Magnesium</keyword>